<dbReference type="InterPro" id="IPR009590">
    <property type="entry name" value="Gp5_OB_N"/>
</dbReference>
<dbReference type="InterPro" id="IPR009045">
    <property type="entry name" value="Zn_M74/Hedgehog-like"/>
</dbReference>
<feature type="domain" description="Protein Gp5 N-terminal OB-fold" evidence="1">
    <location>
        <begin position="38"/>
        <end position="166"/>
    </location>
</feature>
<keyword evidence="3" id="KW-1185">Reference proteome</keyword>
<dbReference type="SUPFAM" id="SSF69349">
    <property type="entry name" value="Phage fibre proteins"/>
    <property type="match status" value="1"/>
</dbReference>
<name>A0A1S5R3Y7_9CAUD</name>
<protein>
    <recommendedName>
        <fullName evidence="1">Protein Gp5 N-terminal OB-fold domain-containing protein</fullName>
    </recommendedName>
</protein>
<organism evidence="2 3">
    <name type="scientific">Pseudomonas phage pf16</name>
    <dbReference type="NCBI Taxonomy" id="1815630"/>
    <lineage>
        <taxon>Viruses</taxon>
        <taxon>Duplodnaviria</taxon>
        <taxon>Heunggongvirae</taxon>
        <taxon>Uroviricota</taxon>
        <taxon>Caudoviricetes</taxon>
        <taxon>Chakrabartyvirus</taxon>
        <taxon>Chakrabartyvirus pf16</taxon>
    </lineage>
</organism>
<proteinExistence type="predicted"/>
<dbReference type="Gene3D" id="3.30.1380.10">
    <property type="match status" value="1"/>
</dbReference>
<dbReference type="Pfam" id="PF06714">
    <property type="entry name" value="Gp5_OB"/>
    <property type="match status" value="1"/>
</dbReference>
<dbReference type="SUPFAM" id="SSF69255">
    <property type="entry name" value="gp5 N-terminal domain-like"/>
    <property type="match status" value="1"/>
</dbReference>
<accession>A0A1S5R3Y7</accession>
<gene>
    <name evidence="2" type="ORF">pf16_208</name>
</gene>
<dbReference type="Gene3D" id="2.40.50.260">
    <property type="entry name" value="Nucleic acid-binding protein domain"/>
    <property type="match status" value="1"/>
</dbReference>
<evidence type="ECO:0000313" key="3">
    <source>
        <dbReference type="Proteomes" id="UP000225821"/>
    </source>
</evidence>
<reference evidence="2 3" key="1">
    <citation type="submission" date="2016-03" db="EMBL/GenBank/DDBJ databases">
        <title>Characterisation of pf16 and phiPMW: Two novel phages infecting Pseudomonas putida PpG1.</title>
        <authorList>
            <person name="Magill D.J."/>
            <person name="Krylov V.N."/>
            <person name="Shaburova O.V."/>
            <person name="Allen C.C.R."/>
            <person name="McGrath J.W."/>
            <person name="Quinn J.P."/>
            <person name="Kulakov L.A."/>
        </authorList>
    </citation>
    <scope>NUCLEOTIDE SEQUENCE [LARGE SCALE GENOMIC DNA]</scope>
</reference>
<evidence type="ECO:0000259" key="1">
    <source>
        <dbReference type="Pfam" id="PF06714"/>
    </source>
</evidence>
<sequence>MIQANGFTPWFGVVENVNDPLKCGRYQVRVFGYNPESKGLLPTANLRWFSAGVSNSAGSSSVGHSPTGYMVGSFVFGYFIDPDLQEGIIVMSLTGMPGGLNDVCEAATGEGGAYVASLKGNVVKNVPDARGETWSEPESAYAAQYPNNQVFQSQSGHVVEYDDTPGAERITVYHRSGTFKEIHPDGKQVTKTVGESFDIHLGGHNIFVNGSLNLVASGDYRISVGGEYYVKAKNVVFDTEVVDIYGVSNANDHISGGVSGGFHIHPETNHETTLSPVGYTPEFAPTPKNAFSFEYEETPYTPEIVEYALNSGFITPEEAETVMTEEPVVEDKAEEPAPVEVKPVISECGLAIVNGKVDYTAQLSPNFNLRSLSLGAVVSQYAIKAQGGLTEQDIICNLKNLAENVLEPIKAKYPNMMVTSAFRAGSGTSQHLKGEAVDIQFRGASKAFYFEVAKWIKDNLPYDQFLLEYKSTGTRMPWIHVSLTRKRSQRGQVMTFFNHKKYANGLVQVA</sequence>
<dbReference type="EMBL" id="KU873925">
    <property type="protein sequence ID" value="AND75131.1"/>
    <property type="molecule type" value="Genomic_DNA"/>
</dbReference>
<dbReference type="OrthoDB" id="2186at10239"/>
<dbReference type="Proteomes" id="UP000225821">
    <property type="component" value="Segment"/>
</dbReference>
<evidence type="ECO:0000313" key="2">
    <source>
        <dbReference type="EMBL" id="AND75131.1"/>
    </source>
</evidence>
<dbReference type="Gene3D" id="3.10.450.190">
    <property type="match status" value="1"/>
</dbReference>
<dbReference type="SUPFAM" id="SSF55166">
    <property type="entry name" value="Hedgehog/DD-peptidase"/>
    <property type="match status" value="1"/>
</dbReference>